<dbReference type="RefSeq" id="WP_193488052.1">
    <property type="nucleotide sequence ID" value="NZ_BAAAMC010000028.1"/>
</dbReference>
<evidence type="ECO:0000313" key="1">
    <source>
        <dbReference type="EMBL" id="GFG56410.1"/>
    </source>
</evidence>
<evidence type="ECO:0000313" key="2">
    <source>
        <dbReference type="Proteomes" id="UP000465241"/>
    </source>
</evidence>
<sequence>MPTISTLLPELSGRNLTVDTALKQPSILRARIAELADSQLLAPQFYHPLGGPVQGGAILYNILKASDLYTTDVEKRAPGAEYKVVEGVDPETQMATVNDWGGKFQVTAEQIKRNVVSYLDQQTTQLANTLTAKLDAAAMAAVEAAIDSANSLTGHSWEALTFVGPLTDITPSDERPTADFSAAQLKSDLQELGVKHDLLVVHPNQAHRLRTAYGDQLQAMLTSAGLSMFSNPRVTTGAAYVLEKGGVGTIGFEEPLTVQSWEDKATRSWWVQAYAVPAFAVERPYAIKKITGLAA</sequence>
<evidence type="ECO:0008006" key="3">
    <source>
        <dbReference type="Google" id="ProtNLM"/>
    </source>
</evidence>
<dbReference type="EMBL" id="BLKT01000003">
    <property type="protein sequence ID" value="GFG56410.1"/>
    <property type="molecule type" value="Genomic_DNA"/>
</dbReference>
<comment type="caution">
    <text evidence="1">The sequence shown here is derived from an EMBL/GenBank/DDBJ whole genome shotgun (WGS) entry which is preliminary data.</text>
</comment>
<keyword evidence="2" id="KW-1185">Reference proteome</keyword>
<accession>A0A7I9WGG6</accession>
<proteinExistence type="predicted"/>
<organism evidence="1 2">
    <name type="scientific">Mycolicibacterium murale</name>
    <dbReference type="NCBI Taxonomy" id="182220"/>
    <lineage>
        <taxon>Bacteria</taxon>
        <taxon>Bacillati</taxon>
        <taxon>Actinomycetota</taxon>
        <taxon>Actinomycetes</taxon>
        <taxon>Mycobacteriales</taxon>
        <taxon>Mycobacteriaceae</taxon>
        <taxon>Mycolicibacterium</taxon>
    </lineage>
</organism>
<name>A0A7I9WGG6_9MYCO</name>
<reference evidence="1 2" key="1">
    <citation type="journal article" date="2019" name="Emerg. Microbes Infect.">
        <title>Comprehensive subspecies identification of 175 nontuberculous mycobacteria species based on 7547 genomic profiles.</title>
        <authorList>
            <person name="Matsumoto Y."/>
            <person name="Kinjo T."/>
            <person name="Motooka D."/>
            <person name="Nabeya D."/>
            <person name="Jung N."/>
            <person name="Uechi K."/>
            <person name="Horii T."/>
            <person name="Iida T."/>
            <person name="Fujita J."/>
            <person name="Nakamura S."/>
        </authorList>
    </citation>
    <scope>NUCLEOTIDE SEQUENCE [LARGE SCALE GENOMIC DNA]</scope>
    <source>
        <strain evidence="1 2">JCM 13392</strain>
    </source>
</reference>
<dbReference type="Proteomes" id="UP000465241">
    <property type="component" value="Unassembled WGS sequence"/>
</dbReference>
<dbReference type="Pfam" id="PF25209">
    <property type="entry name" value="Phage_capsid_4"/>
    <property type="match status" value="1"/>
</dbReference>
<dbReference type="AlphaFoldDB" id="A0A7I9WGG6"/>
<dbReference type="NCBIfam" id="NF042926">
    <property type="entry name" value="capsid_Caudo_1"/>
    <property type="match status" value="1"/>
</dbReference>
<protein>
    <recommendedName>
        <fullName evidence="3">Major capsid protein</fullName>
    </recommendedName>
</protein>
<gene>
    <name evidence="1" type="ORF">MMUR_05460</name>
</gene>
<dbReference type="InterPro" id="IPR049995">
    <property type="entry name" value="Capsid_mycobact-type"/>
</dbReference>